<name>A0A2A4MGR8_9GAMM</name>
<evidence type="ECO:0000259" key="2">
    <source>
        <dbReference type="Pfam" id="PF13472"/>
    </source>
</evidence>
<evidence type="ECO:0000313" key="4">
    <source>
        <dbReference type="Proteomes" id="UP000218172"/>
    </source>
</evidence>
<dbReference type="InterPro" id="IPR036514">
    <property type="entry name" value="SGNH_hydro_sf"/>
</dbReference>
<dbReference type="PANTHER" id="PTHR30383">
    <property type="entry name" value="THIOESTERASE 1/PROTEASE 1/LYSOPHOSPHOLIPASE L1"/>
    <property type="match status" value="1"/>
</dbReference>
<evidence type="ECO:0000256" key="1">
    <source>
        <dbReference type="SAM" id="SignalP"/>
    </source>
</evidence>
<organism evidence="3 4">
    <name type="scientific">SAR86 cluster bacterium</name>
    <dbReference type="NCBI Taxonomy" id="2030880"/>
    <lineage>
        <taxon>Bacteria</taxon>
        <taxon>Pseudomonadati</taxon>
        <taxon>Pseudomonadota</taxon>
        <taxon>Gammaproteobacteria</taxon>
        <taxon>SAR86 cluster</taxon>
    </lineage>
</organism>
<comment type="caution">
    <text evidence="3">The sequence shown here is derived from an EMBL/GenBank/DDBJ whole genome shotgun (WGS) entry which is preliminary data.</text>
</comment>
<dbReference type="AlphaFoldDB" id="A0A2A4MGR8"/>
<dbReference type="SUPFAM" id="SSF52266">
    <property type="entry name" value="SGNH hydrolase"/>
    <property type="match status" value="1"/>
</dbReference>
<feature type="signal peptide" evidence="1">
    <location>
        <begin position="1"/>
        <end position="27"/>
    </location>
</feature>
<dbReference type="PANTHER" id="PTHR30383:SF5">
    <property type="entry name" value="SGNH HYDROLASE-TYPE ESTERASE DOMAIN-CONTAINING PROTEIN"/>
    <property type="match status" value="1"/>
</dbReference>
<sequence>MKIPVHQIMTRTVFILLTLGLTLPASAQREIDPTRFEQSIVSFESQDKVSPPPQGAIVLTGSSSIARWNNKAAQALAPLTVIARGFGGSVMEDVLYYLDRVAINYKPRAILIYEGDNDTGLYSVPEDKILSQFEEIVARVHSELPDTRIYVMSVKPSVARQAVWSAAQRVSASFKAVADRDSQVYYIDAASPFLQSDGTVMTDIFVEDGLHLNDKGNQIWGQLIKAALMPVEASFE</sequence>
<dbReference type="Gene3D" id="3.40.50.1110">
    <property type="entry name" value="SGNH hydrolase"/>
    <property type="match status" value="1"/>
</dbReference>
<dbReference type="EMBL" id="NVQR01000133">
    <property type="protein sequence ID" value="PCH59123.1"/>
    <property type="molecule type" value="Genomic_DNA"/>
</dbReference>
<feature type="domain" description="SGNH hydrolase-type esterase" evidence="2">
    <location>
        <begin position="62"/>
        <end position="219"/>
    </location>
</feature>
<dbReference type="InterPro" id="IPR013830">
    <property type="entry name" value="SGNH_hydro"/>
</dbReference>
<feature type="chain" id="PRO_5012020139" description="SGNH hydrolase-type esterase domain-containing protein" evidence="1">
    <location>
        <begin position="28"/>
        <end position="236"/>
    </location>
</feature>
<dbReference type="InterPro" id="IPR051532">
    <property type="entry name" value="Ester_Hydrolysis_Enzymes"/>
</dbReference>
<dbReference type="Proteomes" id="UP000218172">
    <property type="component" value="Unassembled WGS sequence"/>
</dbReference>
<proteinExistence type="predicted"/>
<evidence type="ECO:0000313" key="3">
    <source>
        <dbReference type="EMBL" id="PCH59123.1"/>
    </source>
</evidence>
<accession>A0A2A4MGR8</accession>
<keyword evidence="1" id="KW-0732">Signal</keyword>
<dbReference type="GO" id="GO:0004622">
    <property type="term" value="F:phosphatidylcholine lysophospholipase activity"/>
    <property type="evidence" value="ECO:0007669"/>
    <property type="project" value="TreeGrafter"/>
</dbReference>
<gene>
    <name evidence="3" type="ORF">COC19_07575</name>
</gene>
<dbReference type="Pfam" id="PF13472">
    <property type="entry name" value="Lipase_GDSL_2"/>
    <property type="match status" value="1"/>
</dbReference>
<protein>
    <recommendedName>
        <fullName evidence="2">SGNH hydrolase-type esterase domain-containing protein</fullName>
    </recommendedName>
</protein>
<reference evidence="4" key="1">
    <citation type="submission" date="2017-08" db="EMBL/GenBank/DDBJ databases">
        <title>A dynamic microbial community with high functional redundancy inhabits the cold, oxic subseafloor aquifer.</title>
        <authorList>
            <person name="Tully B.J."/>
            <person name="Wheat C.G."/>
            <person name="Glazer B.T."/>
            <person name="Huber J.A."/>
        </authorList>
    </citation>
    <scope>NUCLEOTIDE SEQUENCE [LARGE SCALE GENOMIC DNA]</scope>
</reference>